<dbReference type="EMBL" id="UZAK01043713">
    <property type="protein sequence ID" value="VDP71276.1"/>
    <property type="molecule type" value="Genomic_DNA"/>
</dbReference>
<evidence type="ECO:0000313" key="1">
    <source>
        <dbReference type="EMBL" id="VDP71276.1"/>
    </source>
</evidence>
<accession>A0A183KYI3</accession>
<reference evidence="1 2" key="2">
    <citation type="submission" date="2018-11" db="EMBL/GenBank/DDBJ databases">
        <authorList>
            <consortium name="Pathogen Informatics"/>
        </authorList>
    </citation>
    <scope>NUCLEOTIDE SEQUENCE [LARGE SCALE GENOMIC DNA]</scope>
    <source>
        <strain evidence="1">Dakar</strain>
        <strain evidence="2">Dakar, Senegal</strain>
    </source>
</reference>
<protein>
    <submittedName>
        <fullName evidence="1 3">Uncharacterized protein</fullName>
    </submittedName>
</protein>
<keyword evidence="2" id="KW-1185">Reference proteome</keyword>
<organism evidence="3">
    <name type="scientific">Schistosoma curassoni</name>
    <dbReference type="NCBI Taxonomy" id="6186"/>
    <lineage>
        <taxon>Eukaryota</taxon>
        <taxon>Metazoa</taxon>
        <taxon>Spiralia</taxon>
        <taxon>Lophotrochozoa</taxon>
        <taxon>Platyhelminthes</taxon>
        <taxon>Trematoda</taxon>
        <taxon>Digenea</taxon>
        <taxon>Strigeidida</taxon>
        <taxon>Schistosomatoidea</taxon>
        <taxon>Schistosomatidae</taxon>
        <taxon>Schistosoma</taxon>
    </lineage>
</organism>
<evidence type="ECO:0000313" key="3">
    <source>
        <dbReference type="WBParaSite" id="SCUD_0002013301-mRNA-1"/>
    </source>
</evidence>
<evidence type="ECO:0000313" key="2">
    <source>
        <dbReference type="Proteomes" id="UP000279833"/>
    </source>
</evidence>
<dbReference type="Proteomes" id="UP000279833">
    <property type="component" value="Unassembled WGS sequence"/>
</dbReference>
<dbReference type="AlphaFoldDB" id="A0A183KYI3"/>
<sequence length="40" mass="4921">MSKVLSRPSYITYLFQIIQDHSIFFDLKVRYKIHLKIIKH</sequence>
<reference evidence="3" key="1">
    <citation type="submission" date="2016-06" db="UniProtKB">
        <authorList>
            <consortium name="WormBaseParasite"/>
        </authorList>
    </citation>
    <scope>IDENTIFICATION</scope>
</reference>
<dbReference type="WBParaSite" id="SCUD_0002013301-mRNA-1">
    <property type="protein sequence ID" value="SCUD_0002013301-mRNA-1"/>
    <property type="gene ID" value="SCUD_0002013301"/>
</dbReference>
<proteinExistence type="predicted"/>
<gene>
    <name evidence="1" type="ORF">SCUD_LOCUS20130</name>
</gene>
<name>A0A183KYI3_9TREM</name>